<reference evidence="2 3" key="1">
    <citation type="submission" date="2016-10" db="EMBL/GenBank/DDBJ databases">
        <authorList>
            <person name="Varghese N."/>
            <person name="Submissions S."/>
        </authorList>
    </citation>
    <scope>NUCLEOTIDE SEQUENCE [LARGE SCALE GENOMIC DNA]</scope>
    <source>
        <strain evidence="2 3">CGMCC 1.6501</strain>
    </source>
</reference>
<dbReference type="Pfam" id="PF08378">
    <property type="entry name" value="NERD"/>
    <property type="match status" value="1"/>
</dbReference>
<sequence length="358" mass="41581">MFVTERRKSANHIYLEVLETRSGLSGKEKRDLKRYRSGYEGERDYDAVLEEVGHNRLYVFRDVWLGIRESKVQLDTLIVADDRLIVNEIKNYSGSYSYEDGVWKVRGHQISEDPVSQVSIAVNKLLKLRYDTGVHFEVQKEIVFVNPYMIFDHTDYKNPELFVMRNRLKQYFRSLHNNTSGHSAKGLAEEVARRIIKPPHPVSVNESAKVRFGVNCHKCSSFDIMIKRFCSECQACGCVEPFERLIVRAAIEFSVLFPGEKMTRRKIHEFLGGAINCQSVQRRLSRYFVKEGDGKQSHYLVPEHDLKKVLIEGGYDSSYEHDQDFISTNKDRVPESGVSHLRIKIVYPKVAYHVYECK</sequence>
<name>A0AA94HCB9_9STAP</name>
<evidence type="ECO:0000313" key="2">
    <source>
        <dbReference type="EMBL" id="SFK52473.1"/>
    </source>
</evidence>
<gene>
    <name evidence="2" type="ORF">SAMN05216235_0154</name>
</gene>
<dbReference type="InterPro" id="IPR011528">
    <property type="entry name" value="NERD"/>
</dbReference>
<comment type="caution">
    <text evidence="2">The sequence shown here is derived from an EMBL/GenBank/DDBJ whole genome shotgun (WGS) entry which is preliminary data.</text>
</comment>
<dbReference type="Proteomes" id="UP000183090">
    <property type="component" value="Unassembled WGS sequence"/>
</dbReference>
<accession>A0AA94HCB9</accession>
<dbReference type="EMBL" id="FOTB01000001">
    <property type="protein sequence ID" value="SFK52473.1"/>
    <property type="molecule type" value="Genomic_DNA"/>
</dbReference>
<organism evidence="2 3">
    <name type="scientific">Salinicoccus halodurans</name>
    <dbReference type="NCBI Taxonomy" id="407035"/>
    <lineage>
        <taxon>Bacteria</taxon>
        <taxon>Bacillati</taxon>
        <taxon>Bacillota</taxon>
        <taxon>Bacilli</taxon>
        <taxon>Bacillales</taxon>
        <taxon>Staphylococcaceae</taxon>
        <taxon>Salinicoccus</taxon>
    </lineage>
</organism>
<protein>
    <submittedName>
        <fullName evidence="2">Nuclease-related domain-containing protein</fullName>
    </submittedName>
</protein>
<dbReference type="RefSeq" id="WP_074924519.1">
    <property type="nucleotide sequence ID" value="NZ_CP011366.1"/>
</dbReference>
<feature type="domain" description="NERD" evidence="1">
    <location>
        <begin position="37"/>
        <end position="135"/>
    </location>
</feature>
<evidence type="ECO:0000313" key="3">
    <source>
        <dbReference type="Proteomes" id="UP000183090"/>
    </source>
</evidence>
<dbReference type="AlphaFoldDB" id="A0AA94HCB9"/>
<evidence type="ECO:0000259" key="1">
    <source>
        <dbReference type="PROSITE" id="PS50965"/>
    </source>
</evidence>
<dbReference type="PROSITE" id="PS50965">
    <property type="entry name" value="NERD"/>
    <property type="match status" value="1"/>
</dbReference>
<proteinExistence type="predicted"/>